<keyword evidence="2" id="KW-0808">Transferase</keyword>
<evidence type="ECO:0008006" key="6">
    <source>
        <dbReference type="Google" id="ProtNLM"/>
    </source>
</evidence>
<dbReference type="PANTHER" id="PTHR13778">
    <property type="entry name" value="GLYCOSYLTRANSFERASE 8 DOMAIN-CONTAINING PROTEIN"/>
    <property type="match status" value="1"/>
</dbReference>
<keyword evidence="3" id="KW-0479">Metal-binding</keyword>
<proteinExistence type="predicted"/>
<keyword evidence="1" id="KW-0328">Glycosyltransferase</keyword>
<name>A0A1B1SC39_9BACT</name>
<dbReference type="InterPro" id="IPR050748">
    <property type="entry name" value="Glycosyltrans_8_dom-fam"/>
</dbReference>
<accession>A0A1Z2XGH1</accession>
<dbReference type="PANTHER" id="PTHR13778:SF47">
    <property type="entry name" value="LIPOPOLYSACCHARIDE 1,3-GALACTOSYLTRANSFERASE"/>
    <property type="match status" value="1"/>
</dbReference>
<evidence type="ECO:0000313" key="4">
    <source>
        <dbReference type="EMBL" id="ANU64359.1"/>
    </source>
</evidence>
<organism evidence="4 5">
    <name type="scientific">Muribaculum intestinale</name>
    <dbReference type="NCBI Taxonomy" id="1796646"/>
    <lineage>
        <taxon>Bacteria</taxon>
        <taxon>Pseudomonadati</taxon>
        <taxon>Bacteroidota</taxon>
        <taxon>Bacteroidia</taxon>
        <taxon>Bacteroidales</taxon>
        <taxon>Muribaculaceae</taxon>
        <taxon>Muribaculum</taxon>
    </lineage>
</organism>
<reference evidence="5" key="1">
    <citation type="submission" date="2016-04" db="EMBL/GenBank/DDBJ databases">
        <title>Complete Genome Sequences of Twelve Strains of a Stable Defined Moderately Diverse Mouse Microbiota 2 (sDMDMm2).</title>
        <authorList>
            <person name="Uchimura Y."/>
            <person name="Wyss M."/>
            <person name="Brugiroux S."/>
            <person name="Limenitakis J.P."/>
            <person name="Stecher B."/>
            <person name="McCoy K.D."/>
            <person name="Macpherson A.J."/>
        </authorList>
    </citation>
    <scope>NUCLEOTIDE SEQUENCE [LARGE SCALE GENOMIC DNA]</scope>
    <source>
        <strain evidence="5">YL27</strain>
    </source>
</reference>
<dbReference type="GO" id="GO:0016757">
    <property type="term" value="F:glycosyltransferase activity"/>
    <property type="evidence" value="ECO:0007669"/>
    <property type="project" value="UniProtKB-KW"/>
</dbReference>
<evidence type="ECO:0000313" key="5">
    <source>
        <dbReference type="Proteomes" id="UP000186351"/>
    </source>
</evidence>
<dbReference type="EMBL" id="CP015402">
    <property type="protein sequence ID" value="ANU64359.1"/>
    <property type="molecule type" value="Genomic_DNA"/>
</dbReference>
<sequence>MATIEIICNIDHNFVKYCGVMLTSLFENNRNEKFHIHIFATDLNNKAQRILSDITERKYRQQLTFHFIGDELPANLPAIVAGSHITAATYIRCFMMPHLSPDMHKALYLDCDIIVLGSIRPLWDTDISDYALAAVEDQTGNDPAHYTSLDMNPDSLYFNAGIMLINLDYWRKHDAQQQMSQCMKDYNNRIVQHDQDVLNRIFEGKVLELPMRWNMQDFMVRRKLKTRRNTSEQRRTELPATVIAHFNGRKKPWQAKCINPFKKEYEKYLDMTQWKGERPHTSLAFRINRLTFPIAGMLGLKNTYVRVRR</sequence>
<accession>A0A1B1SC39</accession>
<dbReference type="RefSeq" id="WP_068961641.1">
    <property type="nucleotide sequence ID" value="NZ_CAJTAP010000004.1"/>
</dbReference>
<dbReference type="OrthoDB" id="695971at2"/>
<evidence type="ECO:0000256" key="3">
    <source>
        <dbReference type="ARBA" id="ARBA00022723"/>
    </source>
</evidence>
<dbReference type="AlphaFoldDB" id="A0A1B1SC39"/>
<evidence type="ECO:0000256" key="2">
    <source>
        <dbReference type="ARBA" id="ARBA00022679"/>
    </source>
</evidence>
<dbReference type="Pfam" id="PF01501">
    <property type="entry name" value="Glyco_transf_8"/>
    <property type="match status" value="1"/>
</dbReference>
<dbReference type="InterPro" id="IPR029044">
    <property type="entry name" value="Nucleotide-diphossugar_trans"/>
</dbReference>
<dbReference type="Gene3D" id="3.90.550.10">
    <property type="entry name" value="Spore Coat Polysaccharide Biosynthesis Protein SpsA, Chain A"/>
    <property type="match status" value="1"/>
</dbReference>
<dbReference type="GeneID" id="65537585"/>
<dbReference type="SUPFAM" id="SSF53448">
    <property type="entry name" value="Nucleotide-diphospho-sugar transferases"/>
    <property type="match status" value="1"/>
</dbReference>
<evidence type="ECO:0000256" key="1">
    <source>
        <dbReference type="ARBA" id="ARBA00022676"/>
    </source>
</evidence>
<gene>
    <name evidence="4" type="ORF">A4V02_11950</name>
</gene>
<dbReference type="STRING" id="1796646.A4V02_11950"/>
<dbReference type="KEGG" id="pary:A4V02_11950"/>
<dbReference type="GO" id="GO:0046872">
    <property type="term" value="F:metal ion binding"/>
    <property type="evidence" value="ECO:0007669"/>
    <property type="project" value="UniProtKB-KW"/>
</dbReference>
<dbReference type="Proteomes" id="UP000186351">
    <property type="component" value="Chromosome"/>
</dbReference>
<protein>
    <recommendedName>
        <fullName evidence="6">Glycosyltransferase family 8 protein</fullName>
    </recommendedName>
</protein>
<dbReference type="CDD" id="cd04194">
    <property type="entry name" value="GT8_A4GalT_like"/>
    <property type="match status" value="1"/>
</dbReference>
<keyword evidence="5" id="KW-1185">Reference proteome</keyword>
<dbReference type="InterPro" id="IPR002495">
    <property type="entry name" value="Glyco_trans_8"/>
</dbReference>